<comment type="caution">
    <text evidence="2">The sequence shown here is derived from an EMBL/GenBank/DDBJ whole genome shotgun (WGS) entry which is preliminary data.</text>
</comment>
<dbReference type="Proteomes" id="UP000319257">
    <property type="component" value="Unassembled WGS sequence"/>
</dbReference>
<reference evidence="2 3" key="1">
    <citation type="submission" date="2019-06" db="EMBL/GenBank/DDBJ databases">
        <title>Draft genome sequence of the filamentous fungus Phialemoniopsis curvata isolated from diesel fuel.</title>
        <authorList>
            <person name="Varaljay V.A."/>
            <person name="Lyon W.J."/>
            <person name="Crouch A.L."/>
            <person name="Drake C.E."/>
            <person name="Hollomon J.M."/>
            <person name="Nadeau L.J."/>
            <person name="Nunn H.S."/>
            <person name="Stevenson B.S."/>
            <person name="Bojanowski C.L."/>
            <person name="Crookes-Goodson W.J."/>
        </authorList>
    </citation>
    <scope>NUCLEOTIDE SEQUENCE [LARGE SCALE GENOMIC DNA]</scope>
    <source>
        <strain evidence="2 3">D216</strain>
    </source>
</reference>
<evidence type="ECO:0000313" key="3">
    <source>
        <dbReference type="Proteomes" id="UP000319257"/>
    </source>
</evidence>
<gene>
    <name evidence="2" type="ORF">E0L32_008814</name>
</gene>
<accession>A0A507AR91</accession>
<dbReference type="EMBL" id="SKBQ01000060">
    <property type="protein sequence ID" value="TPX09967.1"/>
    <property type="molecule type" value="Genomic_DNA"/>
</dbReference>
<dbReference type="RefSeq" id="XP_030991678.1">
    <property type="nucleotide sequence ID" value="XM_031143710.1"/>
</dbReference>
<organism evidence="2 3">
    <name type="scientific">Thyridium curvatum</name>
    <dbReference type="NCBI Taxonomy" id="1093900"/>
    <lineage>
        <taxon>Eukaryota</taxon>
        <taxon>Fungi</taxon>
        <taxon>Dikarya</taxon>
        <taxon>Ascomycota</taxon>
        <taxon>Pezizomycotina</taxon>
        <taxon>Sordariomycetes</taxon>
        <taxon>Sordariomycetidae</taxon>
        <taxon>Thyridiales</taxon>
        <taxon>Thyridiaceae</taxon>
        <taxon>Thyridium</taxon>
    </lineage>
</organism>
<dbReference type="AlphaFoldDB" id="A0A507AR91"/>
<sequence length="318" mass="35379">MSDLVPKSDCDTKIANQAIETCMNQTACSSFSQFTLLLNRSGKSINDFILAYPDDKKCLEPALKGIENDTDIPKLWGFGVVGRCTAVEIQIANLLEVLFPGRFAFVLFSLGNHRIMYCTKTGVIIDSSFPEGSVLSRGNEWIGHPGSDKQCKVSENGTKIETMREDSKGKASRFPYPTVHHSSDKPLEPRGGMIRCLQDFAANPKLVVLFRSVGNDLLTYRSKMEWKFATKNEAKLKLLTEDKGHESVTTIVWRKGQESSPAAEAQCHQVFNNFVKDHGGPYGATQWDADLQSTHQALWKACNECLDCLPQVEPPEVK</sequence>
<name>A0A507AR91_9PEZI</name>
<proteinExistence type="predicted"/>
<evidence type="ECO:0000256" key="1">
    <source>
        <dbReference type="SAM" id="MobiDB-lite"/>
    </source>
</evidence>
<feature type="region of interest" description="Disordered" evidence="1">
    <location>
        <begin position="163"/>
        <end position="183"/>
    </location>
</feature>
<dbReference type="InParanoid" id="A0A507AR91"/>
<keyword evidence="3" id="KW-1185">Reference proteome</keyword>
<evidence type="ECO:0000313" key="2">
    <source>
        <dbReference type="EMBL" id="TPX09967.1"/>
    </source>
</evidence>
<protein>
    <submittedName>
        <fullName evidence="2">Uncharacterized protein</fullName>
    </submittedName>
</protein>
<dbReference type="GeneID" id="41976261"/>